<comment type="similarity">
    <text evidence="2">Belongs to the polysaccharide synthase family.</text>
</comment>
<evidence type="ECO:0000256" key="4">
    <source>
        <dbReference type="ARBA" id="ARBA00022692"/>
    </source>
</evidence>
<dbReference type="Proteomes" id="UP000298180">
    <property type="component" value="Unassembled WGS sequence"/>
</dbReference>
<evidence type="ECO:0000313" key="9">
    <source>
        <dbReference type="Proteomes" id="UP000298180"/>
    </source>
</evidence>
<keyword evidence="5 7" id="KW-1133">Transmembrane helix</keyword>
<feature type="transmembrane region" description="Helical" evidence="7">
    <location>
        <begin position="287"/>
        <end position="307"/>
    </location>
</feature>
<keyword evidence="4 7" id="KW-0812">Transmembrane</keyword>
<feature type="transmembrane region" description="Helical" evidence="7">
    <location>
        <begin position="21"/>
        <end position="40"/>
    </location>
</feature>
<keyword evidence="6 7" id="KW-0472">Membrane</keyword>
<comment type="caution">
    <text evidence="8">The sequence shown here is derived from an EMBL/GenBank/DDBJ whole genome shotgun (WGS) entry which is preliminary data.</text>
</comment>
<name>A0A4Z0C2V6_9BURK</name>
<comment type="subcellular location">
    <subcellularLocation>
        <location evidence="1">Cell membrane</location>
        <topology evidence="1">Multi-pass membrane protein</topology>
    </subcellularLocation>
</comment>
<proteinExistence type="inferred from homology"/>
<evidence type="ECO:0000256" key="1">
    <source>
        <dbReference type="ARBA" id="ARBA00004651"/>
    </source>
</evidence>
<dbReference type="OrthoDB" id="8538786at2"/>
<feature type="transmembrane region" description="Helical" evidence="7">
    <location>
        <begin position="445"/>
        <end position="465"/>
    </location>
</feature>
<feature type="transmembrane region" description="Helical" evidence="7">
    <location>
        <begin position="82"/>
        <end position="106"/>
    </location>
</feature>
<keyword evidence="3" id="KW-1003">Cell membrane</keyword>
<feature type="transmembrane region" description="Helical" evidence="7">
    <location>
        <begin position="357"/>
        <end position="377"/>
    </location>
</feature>
<dbReference type="PANTHER" id="PTHR30250:SF10">
    <property type="entry name" value="LIPOPOLYSACCHARIDE BIOSYNTHESIS PROTEIN WZXC"/>
    <property type="match status" value="1"/>
</dbReference>
<evidence type="ECO:0000256" key="6">
    <source>
        <dbReference type="ARBA" id="ARBA00023136"/>
    </source>
</evidence>
<feature type="transmembrane region" description="Helical" evidence="7">
    <location>
        <begin position="419"/>
        <end position="439"/>
    </location>
</feature>
<feature type="transmembrane region" description="Helical" evidence="7">
    <location>
        <begin position="46"/>
        <end position="70"/>
    </location>
</feature>
<dbReference type="Pfam" id="PF13440">
    <property type="entry name" value="Polysacc_synt_3"/>
    <property type="match status" value="1"/>
</dbReference>
<dbReference type="EMBL" id="SMLM01000001">
    <property type="protein sequence ID" value="TFZ05987.1"/>
    <property type="molecule type" value="Genomic_DNA"/>
</dbReference>
<feature type="transmembrane region" description="Helical" evidence="7">
    <location>
        <begin position="146"/>
        <end position="169"/>
    </location>
</feature>
<dbReference type="AlphaFoldDB" id="A0A4Z0C2V6"/>
<evidence type="ECO:0000256" key="5">
    <source>
        <dbReference type="ARBA" id="ARBA00022989"/>
    </source>
</evidence>
<organism evidence="8 9">
    <name type="scientific">Ramlibacter henchirensis</name>
    <dbReference type="NCBI Taxonomy" id="204072"/>
    <lineage>
        <taxon>Bacteria</taxon>
        <taxon>Pseudomonadati</taxon>
        <taxon>Pseudomonadota</taxon>
        <taxon>Betaproteobacteria</taxon>
        <taxon>Burkholderiales</taxon>
        <taxon>Comamonadaceae</taxon>
        <taxon>Ramlibacter</taxon>
    </lineage>
</organism>
<dbReference type="GO" id="GO:0005886">
    <property type="term" value="C:plasma membrane"/>
    <property type="evidence" value="ECO:0007669"/>
    <property type="project" value="UniProtKB-SubCell"/>
</dbReference>
<feature type="transmembrane region" description="Helical" evidence="7">
    <location>
        <begin position="118"/>
        <end position="139"/>
    </location>
</feature>
<dbReference type="CDD" id="cd13127">
    <property type="entry name" value="MATE_tuaB_like"/>
    <property type="match status" value="1"/>
</dbReference>
<evidence type="ECO:0000313" key="8">
    <source>
        <dbReference type="EMBL" id="TFZ05987.1"/>
    </source>
</evidence>
<feature type="transmembrane region" description="Helical" evidence="7">
    <location>
        <begin position="327"/>
        <end position="350"/>
    </location>
</feature>
<dbReference type="PANTHER" id="PTHR30250">
    <property type="entry name" value="PST FAMILY PREDICTED COLANIC ACID TRANSPORTER"/>
    <property type="match status" value="1"/>
</dbReference>
<keyword evidence="9" id="KW-1185">Reference proteome</keyword>
<evidence type="ECO:0000256" key="2">
    <source>
        <dbReference type="ARBA" id="ARBA00007430"/>
    </source>
</evidence>
<dbReference type="RefSeq" id="WP_135262073.1">
    <property type="nucleotide sequence ID" value="NZ_SMLM01000001.1"/>
</dbReference>
<protein>
    <submittedName>
        <fullName evidence="8">Lipopolysaccharide biosynthesis protein</fullName>
    </submittedName>
</protein>
<gene>
    <name evidence="8" type="ORF">EZ313_04875</name>
</gene>
<reference evidence="8 9" key="1">
    <citation type="submission" date="2019-03" db="EMBL/GenBank/DDBJ databases">
        <title>Ramlibacter henchirensis DSM 14656, whole genome shotgun sequence.</title>
        <authorList>
            <person name="Zhang X."/>
            <person name="Feng G."/>
            <person name="Zhu H."/>
        </authorList>
    </citation>
    <scope>NUCLEOTIDE SEQUENCE [LARGE SCALE GENOMIC DNA]</scope>
    <source>
        <strain evidence="8 9">DSM 14656</strain>
    </source>
</reference>
<evidence type="ECO:0000256" key="7">
    <source>
        <dbReference type="SAM" id="Phobius"/>
    </source>
</evidence>
<accession>A0A4Z0C2V6</accession>
<sequence length="496" mass="53389">MRAAKLRTLAERAFKWSAMTTVGRFALQLVAQVVLARLLGPGNYGVYGIGMVALTFAGFLSGNAFSYNLVLKKEVDDGDVRFAFTWQLMAGLFCSAAMFAMAGWLAGYFGDPRVEPMVQWMSVTCLLQCLGATASCLLTRDMNFRALGLIQLGSYAAGYLIVGVPMALYGFEAQALAAASVVQAGVATAAMFAVRPHPIKPLLRHHLSAETFDTGRTVFFTNMVNWLLTNVDRIVIGRLLSTHSVGLYNVAYNFASIPYVLLVSSLQPTFLAAGAKLQDDLRQLGEAWLTMLACVLVFLIPAGVLLSMLAGDLVMVLYGSAWSEAGWVMAVMFLCLPAWSCLGLSTPVLWNTRRKHLEAMLQLPVLAIALPVWWLLAPLGIRAVVIAAAAAIVVRSIIIVGACVRALDLSWRMLVPFALRGLALGAVCALAVLVGRQLLTLLHPLATLIVETCTGVGVLLVLTIARPQVLGPEARSVLSRLIPRFSPGWAAPEARP</sequence>
<feature type="transmembrane region" description="Helical" evidence="7">
    <location>
        <begin position="175"/>
        <end position="194"/>
    </location>
</feature>
<feature type="transmembrane region" description="Helical" evidence="7">
    <location>
        <begin position="383"/>
        <end position="407"/>
    </location>
</feature>
<evidence type="ECO:0000256" key="3">
    <source>
        <dbReference type="ARBA" id="ARBA00022475"/>
    </source>
</evidence>
<dbReference type="InterPro" id="IPR050833">
    <property type="entry name" value="Poly_Biosynth_Transport"/>
</dbReference>